<protein>
    <submittedName>
        <fullName evidence="3">SpaA isopeptide-forming pilin-related protein</fullName>
    </submittedName>
</protein>
<keyword evidence="1" id="KW-1133">Transmembrane helix</keyword>
<gene>
    <name evidence="3" type="ORF">OIT47_002050</name>
</gene>
<accession>A0ABT6D116</accession>
<evidence type="ECO:0000256" key="1">
    <source>
        <dbReference type="SAM" id="Phobius"/>
    </source>
</evidence>
<comment type="caution">
    <text evidence="3">The sequence shown here is derived from an EMBL/GenBank/DDBJ whole genome shotgun (WGS) entry which is preliminary data.</text>
</comment>
<feature type="transmembrane region" description="Helical" evidence="1">
    <location>
        <begin position="738"/>
        <end position="763"/>
    </location>
</feature>
<organism evidence="3 4">
    <name type="scientific">Weissella fermenti</name>
    <dbReference type="NCBI Taxonomy" id="2987699"/>
    <lineage>
        <taxon>Bacteria</taxon>
        <taxon>Bacillati</taxon>
        <taxon>Bacillota</taxon>
        <taxon>Bacilli</taxon>
        <taxon>Lactobacillales</taxon>
        <taxon>Lactobacillaceae</taxon>
        <taxon>Weissella</taxon>
    </lineage>
</organism>
<dbReference type="InterPro" id="IPR041033">
    <property type="entry name" value="SpaA_PFL_dom_1"/>
</dbReference>
<feature type="domain" description="SpaA-like prealbumin fold" evidence="2">
    <location>
        <begin position="452"/>
        <end position="553"/>
    </location>
</feature>
<sequence length="769" mass="82695">MSGAEFTVVYDHVGDYTDGDGELQPLGATMKISNINPSSGIAGHNLMGNMRFIDVPNNLYSGLIYHGIDSLNIELQFFTLENGQFTKKIQVDQNDDAQITFSSLNNFGRTAMSNQDLSGNQKQAPADFTWDAYTTGINGQAATAANGESWANYSPDKYAETAVALSGVINPDQPETSKNTLMKKSGWGAGHWYSTAHGVYGLGQDAQAWNGDPNNFQDILDGQYFENAALTYPLTGQKYSFQLFTGDGNTWQTISSALTHPIALTEPRKLVTTDDQTYANITADKTGGNLDTKNLAITSTTSGDKFNFTYWVAQKTYDIGTSSLMVPTSLVFEDTLPTDVSLRNGANSVTLYKTDGTAYAKGDYTVNVSGQKVTVTLNPSAIKKADFNGQDMALKMDVQVDAKVATGFYGDSWDNTAKVTTGLGKDDANKDVVSTKETNKVNVQLKKLPTADVTINKIDEDGNKLEGASFALKKVGEASAWTAANFASAEISAYKDLATPVTVDPTSSDATSWTWNNLPVGEYQLVETAPNGYVGATDVTFTVGATLTANADGTNDVYAATFEETTDPAVLKNVVNTPDTETGKVAVSADVPNQLDIKALFQVKKVDQDNKILPGAAFQYAEGSQTAVSMVADDKTGMHTMKDGESLNFNVLYKLHESTVPAGYDGAEDVYFKVLKNADFATQTGVKVPDALKSEKVLFVKTDKDGKVTEWVKPDRDNNIFTTTFTVQNTKQAPLASIFPVTGGTGIMMLGLAFVGVAGAFTLKRKFSN</sequence>
<dbReference type="Proteomes" id="UP001146336">
    <property type="component" value="Unassembled WGS sequence"/>
</dbReference>
<reference evidence="3" key="1">
    <citation type="submission" date="2023-03" db="EMBL/GenBank/DDBJ databases">
        <title>Comparative genomics of Weissella fermenti BK2, and weissella type species.</title>
        <authorList>
            <person name="Lee J.K."/>
            <person name="Baek J.H."/>
            <person name="Kim J.M."/>
            <person name="Choi D.G."/>
            <person name="Jeon C.O."/>
        </authorList>
    </citation>
    <scope>NUCLEOTIDE SEQUENCE</scope>
    <source>
        <strain evidence="3">BK2</strain>
    </source>
</reference>
<proteinExistence type="predicted"/>
<keyword evidence="4" id="KW-1185">Reference proteome</keyword>
<keyword evidence="1" id="KW-0812">Transmembrane</keyword>
<dbReference type="Gene3D" id="2.60.40.10">
    <property type="entry name" value="Immunoglobulins"/>
    <property type="match status" value="2"/>
</dbReference>
<evidence type="ECO:0000313" key="3">
    <source>
        <dbReference type="EMBL" id="MDF9299095.1"/>
    </source>
</evidence>
<dbReference type="Pfam" id="PF17802">
    <property type="entry name" value="SpaA"/>
    <property type="match status" value="2"/>
</dbReference>
<keyword evidence="1" id="KW-0472">Membrane</keyword>
<evidence type="ECO:0000259" key="2">
    <source>
        <dbReference type="Pfam" id="PF17802"/>
    </source>
</evidence>
<dbReference type="EMBL" id="JAOZFC020000001">
    <property type="protein sequence ID" value="MDF9299095.1"/>
    <property type="molecule type" value="Genomic_DNA"/>
</dbReference>
<dbReference type="RefSeq" id="WP_199403845.1">
    <property type="nucleotide sequence ID" value="NZ_JAOZFC020000001.1"/>
</dbReference>
<dbReference type="Gene3D" id="2.60.40.740">
    <property type="match status" value="1"/>
</dbReference>
<feature type="domain" description="SpaA-like prealbumin fold" evidence="2">
    <location>
        <begin position="601"/>
        <end position="678"/>
    </location>
</feature>
<name>A0ABT6D116_9LACO</name>
<dbReference type="InterPro" id="IPR013783">
    <property type="entry name" value="Ig-like_fold"/>
</dbReference>
<evidence type="ECO:0000313" key="4">
    <source>
        <dbReference type="Proteomes" id="UP001146336"/>
    </source>
</evidence>